<keyword evidence="2 3" id="KW-0040">ANK repeat</keyword>
<evidence type="ECO:0000256" key="3">
    <source>
        <dbReference type="PROSITE-ProRule" id="PRU00023"/>
    </source>
</evidence>
<evidence type="ECO:0000313" key="5">
    <source>
        <dbReference type="Proteomes" id="UP000001593"/>
    </source>
</evidence>
<feature type="repeat" description="ANK" evidence="3">
    <location>
        <begin position="30"/>
        <end position="62"/>
    </location>
</feature>
<dbReference type="Pfam" id="PF13637">
    <property type="entry name" value="Ank_4"/>
    <property type="match status" value="1"/>
</dbReference>
<organism evidence="4 5">
    <name type="scientific">Nematostella vectensis</name>
    <name type="common">Starlet sea anemone</name>
    <dbReference type="NCBI Taxonomy" id="45351"/>
    <lineage>
        <taxon>Eukaryota</taxon>
        <taxon>Metazoa</taxon>
        <taxon>Cnidaria</taxon>
        <taxon>Anthozoa</taxon>
        <taxon>Hexacorallia</taxon>
        <taxon>Actiniaria</taxon>
        <taxon>Edwardsiidae</taxon>
        <taxon>Nematostella</taxon>
    </lineage>
</organism>
<dbReference type="InterPro" id="IPR036770">
    <property type="entry name" value="Ankyrin_rpt-contain_sf"/>
</dbReference>
<reference evidence="4 5" key="1">
    <citation type="journal article" date="2007" name="Science">
        <title>Sea anemone genome reveals ancestral eumetazoan gene repertoire and genomic organization.</title>
        <authorList>
            <person name="Putnam N.H."/>
            <person name="Srivastava M."/>
            <person name="Hellsten U."/>
            <person name="Dirks B."/>
            <person name="Chapman J."/>
            <person name="Salamov A."/>
            <person name="Terry A."/>
            <person name="Shapiro H."/>
            <person name="Lindquist E."/>
            <person name="Kapitonov V.V."/>
            <person name="Jurka J."/>
            <person name="Genikhovich G."/>
            <person name="Grigoriev I.V."/>
            <person name="Lucas S.M."/>
            <person name="Steele R.E."/>
            <person name="Finnerty J.R."/>
            <person name="Technau U."/>
            <person name="Martindale M.Q."/>
            <person name="Rokhsar D.S."/>
        </authorList>
    </citation>
    <scope>NUCLEOTIDE SEQUENCE [LARGE SCALE GENOMIC DNA]</scope>
    <source>
        <strain evidence="5">CH2 X CH6</strain>
    </source>
</reference>
<dbReference type="PRINTS" id="PR01415">
    <property type="entry name" value="ANKYRIN"/>
</dbReference>
<proteinExistence type="predicted"/>
<dbReference type="PROSITE" id="PS50088">
    <property type="entry name" value="ANK_REPEAT"/>
    <property type="match status" value="2"/>
</dbReference>
<sequence length="160" mass="17322">LLDAAEHGRVNEVKELLAKYPRLHEGCDADGYSALHRASYEGHVDVAKVLLTYGANVMATTHDGWHPLHSACRWGKGVEAASLLLQNGANINALTNGKQTPLHLAALGIGGTATLKLLLFNRRLDATILNTQGETARDIANRSGKWVDLFEAVEESMNVQ</sequence>
<evidence type="ECO:0000313" key="4">
    <source>
        <dbReference type="EMBL" id="EDO34034.1"/>
    </source>
</evidence>
<dbReference type="OMA" id="NRYVKPD"/>
<dbReference type="PhylomeDB" id="A7SQH2"/>
<protein>
    <submittedName>
        <fullName evidence="4">Uncharacterized protein</fullName>
    </submittedName>
</protein>
<dbReference type="InterPro" id="IPR002110">
    <property type="entry name" value="Ankyrin_rpt"/>
</dbReference>
<dbReference type="PANTHER" id="PTHR24126">
    <property type="entry name" value="ANKYRIN REPEAT, PH AND SEC7 DOMAIN CONTAINING PROTEIN SECG-RELATED"/>
    <property type="match status" value="1"/>
</dbReference>
<dbReference type="Pfam" id="PF00023">
    <property type="entry name" value="Ank"/>
    <property type="match status" value="1"/>
</dbReference>
<dbReference type="STRING" id="45351.A7SQH2"/>
<evidence type="ECO:0000256" key="1">
    <source>
        <dbReference type="ARBA" id="ARBA00022737"/>
    </source>
</evidence>
<keyword evidence="5" id="KW-1185">Reference proteome</keyword>
<keyword evidence="1" id="KW-0677">Repeat</keyword>
<name>A7SQH2_NEMVE</name>
<dbReference type="eggNOG" id="KOG0512">
    <property type="taxonomic scope" value="Eukaryota"/>
</dbReference>
<dbReference type="SMART" id="SM00248">
    <property type="entry name" value="ANK"/>
    <property type="match status" value="3"/>
</dbReference>
<dbReference type="AlphaFoldDB" id="A7SQH2"/>
<dbReference type="Proteomes" id="UP000001593">
    <property type="component" value="Unassembled WGS sequence"/>
</dbReference>
<dbReference type="InParanoid" id="A7SQH2"/>
<dbReference type="PANTHER" id="PTHR24126:SF14">
    <property type="entry name" value="ANK_REP_REGION DOMAIN-CONTAINING PROTEIN"/>
    <property type="match status" value="1"/>
</dbReference>
<evidence type="ECO:0000256" key="2">
    <source>
        <dbReference type="ARBA" id="ARBA00023043"/>
    </source>
</evidence>
<dbReference type="EMBL" id="DS469746">
    <property type="protein sequence ID" value="EDO34034.1"/>
    <property type="molecule type" value="Genomic_DNA"/>
</dbReference>
<dbReference type="PROSITE" id="PS50297">
    <property type="entry name" value="ANK_REP_REGION"/>
    <property type="match status" value="2"/>
</dbReference>
<dbReference type="HOGENOM" id="CLU_000134_19_0_1"/>
<dbReference type="Gene3D" id="1.25.40.20">
    <property type="entry name" value="Ankyrin repeat-containing domain"/>
    <property type="match status" value="1"/>
</dbReference>
<accession>A7SQH2</accession>
<dbReference type="SUPFAM" id="SSF48403">
    <property type="entry name" value="Ankyrin repeat"/>
    <property type="match status" value="1"/>
</dbReference>
<feature type="non-terminal residue" evidence="4">
    <location>
        <position position="160"/>
    </location>
</feature>
<gene>
    <name evidence="4" type="ORF">NEMVEDRAFT_v1g127582</name>
</gene>
<feature type="repeat" description="ANK" evidence="3">
    <location>
        <begin position="63"/>
        <end position="96"/>
    </location>
</feature>